<dbReference type="Proteomes" id="UP000680750">
    <property type="component" value="Chromosome"/>
</dbReference>
<keyword evidence="1" id="KW-1133">Transmembrane helix</keyword>
<keyword evidence="1" id="KW-0472">Membrane</keyword>
<dbReference type="KEGG" id="aser:Asera_20560"/>
<feature type="transmembrane region" description="Helical" evidence="1">
    <location>
        <begin position="20"/>
        <end position="41"/>
    </location>
</feature>
<proteinExistence type="predicted"/>
<keyword evidence="1" id="KW-0812">Transmembrane</keyword>
<organism evidence="2 3">
    <name type="scientific">Actinocatenispora sera</name>
    <dbReference type="NCBI Taxonomy" id="390989"/>
    <lineage>
        <taxon>Bacteria</taxon>
        <taxon>Bacillati</taxon>
        <taxon>Actinomycetota</taxon>
        <taxon>Actinomycetes</taxon>
        <taxon>Micromonosporales</taxon>
        <taxon>Micromonosporaceae</taxon>
        <taxon>Actinocatenispora</taxon>
    </lineage>
</organism>
<reference evidence="2" key="1">
    <citation type="submission" date="2020-08" db="EMBL/GenBank/DDBJ databases">
        <title>Whole genome shotgun sequence of Actinocatenispora sera NBRC 101916.</title>
        <authorList>
            <person name="Komaki H."/>
            <person name="Tamura T."/>
        </authorList>
    </citation>
    <scope>NUCLEOTIDE SEQUENCE</scope>
    <source>
        <strain evidence="2">NBRC 101916</strain>
    </source>
</reference>
<feature type="transmembrane region" description="Helical" evidence="1">
    <location>
        <begin position="139"/>
        <end position="159"/>
    </location>
</feature>
<gene>
    <name evidence="2" type="ORF">Asera_20560</name>
</gene>
<keyword evidence="3" id="KW-1185">Reference proteome</keyword>
<evidence type="ECO:0000313" key="3">
    <source>
        <dbReference type="Proteomes" id="UP000680750"/>
    </source>
</evidence>
<evidence type="ECO:0000256" key="1">
    <source>
        <dbReference type="SAM" id="Phobius"/>
    </source>
</evidence>
<dbReference type="AlphaFoldDB" id="A0A810L167"/>
<name>A0A810L167_9ACTN</name>
<sequence length="171" mass="18394">MISVSAALFDPGSRFNNNVVAGAVYASQILFFFISSMVAVFRPVDPNVRVLGSAVLVGTLLLLTATIQKIRSVRSSHLSQLERQELLQKLEEHYNELNETLRDFAVETARKNEECPPVGSNPADIVVCGNARSRRTSRLVLGLTVGVAAAAVVGVGFGLRQIGKAQGNQKS</sequence>
<evidence type="ECO:0000313" key="2">
    <source>
        <dbReference type="EMBL" id="BCJ27948.1"/>
    </source>
</evidence>
<feature type="transmembrane region" description="Helical" evidence="1">
    <location>
        <begin position="47"/>
        <end position="67"/>
    </location>
</feature>
<accession>A0A810L167</accession>
<protein>
    <submittedName>
        <fullName evidence="2">Uncharacterized protein</fullName>
    </submittedName>
</protein>
<dbReference type="EMBL" id="AP023354">
    <property type="protein sequence ID" value="BCJ27948.1"/>
    <property type="molecule type" value="Genomic_DNA"/>
</dbReference>